<dbReference type="EMBL" id="MNCJ02000322">
    <property type="protein sequence ID" value="KAF5797570.1"/>
    <property type="molecule type" value="Genomic_DNA"/>
</dbReference>
<sequence>MAPTLAGLKKLIFCTTYYSKALVVVSPLNAPEYSQKSCSWIEADY</sequence>
<reference evidence="1" key="2">
    <citation type="submission" date="2020-06" db="EMBL/GenBank/DDBJ databases">
        <title>Helianthus annuus Genome sequencing and assembly Release 2.</title>
        <authorList>
            <person name="Gouzy J."/>
            <person name="Langlade N."/>
            <person name="Munos S."/>
        </authorList>
    </citation>
    <scope>NUCLEOTIDE SEQUENCE</scope>
    <source>
        <tissue evidence="1">Leaves</tissue>
    </source>
</reference>
<dbReference type="Proteomes" id="UP000215914">
    <property type="component" value="Unassembled WGS sequence"/>
</dbReference>
<protein>
    <submittedName>
        <fullName evidence="1">Uncharacterized protein</fullName>
    </submittedName>
</protein>
<reference evidence="1" key="1">
    <citation type="journal article" date="2017" name="Nature">
        <title>The sunflower genome provides insights into oil metabolism, flowering and Asterid evolution.</title>
        <authorList>
            <person name="Badouin H."/>
            <person name="Gouzy J."/>
            <person name="Grassa C.J."/>
            <person name="Murat F."/>
            <person name="Staton S.E."/>
            <person name="Cottret L."/>
            <person name="Lelandais-Briere C."/>
            <person name="Owens G.L."/>
            <person name="Carrere S."/>
            <person name="Mayjonade B."/>
            <person name="Legrand L."/>
            <person name="Gill N."/>
            <person name="Kane N.C."/>
            <person name="Bowers J.E."/>
            <person name="Hubner S."/>
            <person name="Bellec A."/>
            <person name="Berard A."/>
            <person name="Berges H."/>
            <person name="Blanchet N."/>
            <person name="Boniface M.C."/>
            <person name="Brunel D."/>
            <person name="Catrice O."/>
            <person name="Chaidir N."/>
            <person name="Claudel C."/>
            <person name="Donnadieu C."/>
            <person name="Faraut T."/>
            <person name="Fievet G."/>
            <person name="Helmstetter N."/>
            <person name="King M."/>
            <person name="Knapp S.J."/>
            <person name="Lai Z."/>
            <person name="Le Paslier M.C."/>
            <person name="Lippi Y."/>
            <person name="Lorenzon L."/>
            <person name="Mandel J.R."/>
            <person name="Marage G."/>
            <person name="Marchand G."/>
            <person name="Marquand E."/>
            <person name="Bret-Mestries E."/>
            <person name="Morien E."/>
            <person name="Nambeesan S."/>
            <person name="Nguyen T."/>
            <person name="Pegot-Espagnet P."/>
            <person name="Pouilly N."/>
            <person name="Raftis F."/>
            <person name="Sallet E."/>
            <person name="Schiex T."/>
            <person name="Thomas J."/>
            <person name="Vandecasteele C."/>
            <person name="Vares D."/>
            <person name="Vear F."/>
            <person name="Vautrin S."/>
            <person name="Crespi M."/>
            <person name="Mangin B."/>
            <person name="Burke J.M."/>
            <person name="Salse J."/>
            <person name="Munos S."/>
            <person name="Vincourt P."/>
            <person name="Rieseberg L.H."/>
            <person name="Langlade N.B."/>
        </authorList>
    </citation>
    <scope>NUCLEOTIDE SEQUENCE</scope>
    <source>
        <tissue evidence="1">Leaves</tissue>
    </source>
</reference>
<keyword evidence="2" id="KW-1185">Reference proteome</keyword>
<comment type="caution">
    <text evidence="1">The sequence shown here is derived from an EMBL/GenBank/DDBJ whole genome shotgun (WGS) entry which is preliminary data.</text>
</comment>
<evidence type="ECO:0000313" key="2">
    <source>
        <dbReference type="Proteomes" id="UP000215914"/>
    </source>
</evidence>
<proteinExistence type="predicted"/>
<name>A0A9K3NF62_HELAN</name>
<evidence type="ECO:0000313" key="1">
    <source>
        <dbReference type="EMBL" id="KAF5797570.1"/>
    </source>
</evidence>
<gene>
    <name evidence="1" type="ORF">HanXRQr2_Chr07g0282211</name>
</gene>
<organism evidence="1 2">
    <name type="scientific">Helianthus annuus</name>
    <name type="common">Common sunflower</name>
    <dbReference type="NCBI Taxonomy" id="4232"/>
    <lineage>
        <taxon>Eukaryota</taxon>
        <taxon>Viridiplantae</taxon>
        <taxon>Streptophyta</taxon>
        <taxon>Embryophyta</taxon>
        <taxon>Tracheophyta</taxon>
        <taxon>Spermatophyta</taxon>
        <taxon>Magnoliopsida</taxon>
        <taxon>eudicotyledons</taxon>
        <taxon>Gunneridae</taxon>
        <taxon>Pentapetalae</taxon>
        <taxon>asterids</taxon>
        <taxon>campanulids</taxon>
        <taxon>Asterales</taxon>
        <taxon>Asteraceae</taxon>
        <taxon>Asteroideae</taxon>
        <taxon>Heliantheae alliance</taxon>
        <taxon>Heliantheae</taxon>
        <taxon>Helianthus</taxon>
    </lineage>
</organism>
<dbReference type="AlphaFoldDB" id="A0A9K3NF62"/>
<dbReference type="Gramene" id="mRNA:HanXRQr2_Chr07g0282211">
    <property type="protein sequence ID" value="mRNA:HanXRQr2_Chr07g0282211"/>
    <property type="gene ID" value="HanXRQr2_Chr07g0282211"/>
</dbReference>
<accession>A0A9K3NF62</accession>